<dbReference type="Gene3D" id="2.60.40.10">
    <property type="entry name" value="Immunoglobulins"/>
    <property type="match status" value="1"/>
</dbReference>
<proteinExistence type="inferred from homology"/>
<dbReference type="Gene3D" id="3.40.50.1700">
    <property type="entry name" value="Glycoside hydrolase family 3 C-terminal domain"/>
    <property type="match status" value="1"/>
</dbReference>
<comment type="similarity">
    <text evidence="1">Belongs to the glycosyl hydrolase 3 family.</text>
</comment>
<dbReference type="AlphaFoldDB" id="A0A6J7NK10"/>
<dbReference type="GO" id="GO:0009251">
    <property type="term" value="P:glucan catabolic process"/>
    <property type="evidence" value="ECO:0007669"/>
    <property type="project" value="TreeGrafter"/>
</dbReference>
<dbReference type="SUPFAM" id="SSF51445">
    <property type="entry name" value="(Trans)glycosidases"/>
    <property type="match status" value="1"/>
</dbReference>
<dbReference type="InterPro" id="IPR013783">
    <property type="entry name" value="Ig-like_fold"/>
</dbReference>
<dbReference type="InterPro" id="IPR026891">
    <property type="entry name" value="Fn3-like"/>
</dbReference>
<dbReference type="EMBL" id="CAFBOG010000209">
    <property type="protein sequence ID" value="CAB4993760.1"/>
    <property type="molecule type" value="Genomic_DNA"/>
</dbReference>
<evidence type="ECO:0000313" key="4">
    <source>
        <dbReference type="EMBL" id="CAB4993760.1"/>
    </source>
</evidence>
<dbReference type="GO" id="GO:0008422">
    <property type="term" value="F:beta-glucosidase activity"/>
    <property type="evidence" value="ECO:0007669"/>
    <property type="project" value="TreeGrafter"/>
</dbReference>
<dbReference type="Gene3D" id="3.20.20.300">
    <property type="entry name" value="Glycoside hydrolase, family 3, N-terminal domain"/>
    <property type="match status" value="1"/>
</dbReference>
<keyword evidence="2" id="KW-0378">Hydrolase</keyword>
<dbReference type="InterPro" id="IPR001764">
    <property type="entry name" value="Glyco_hydro_3_N"/>
</dbReference>
<evidence type="ECO:0000256" key="2">
    <source>
        <dbReference type="ARBA" id="ARBA00022801"/>
    </source>
</evidence>
<gene>
    <name evidence="4" type="ORF">UFOPK3914_01747</name>
</gene>
<dbReference type="InterPro" id="IPR051915">
    <property type="entry name" value="Cellulose_Degrad_GH3"/>
</dbReference>
<dbReference type="PANTHER" id="PTHR30620">
    <property type="entry name" value="PERIPLASMIC BETA-GLUCOSIDASE-RELATED"/>
    <property type="match status" value="1"/>
</dbReference>
<evidence type="ECO:0000259" key="3">
    <source>
        <dbReference type="SMART" id="SM01217"/>
    </source>
</evidence>
<dbReference type="Pfam" id="PF00933">
    <property type="entry name" value="Glyco_hydro_3"/>
    <property type="match status" value="1"/>
</dbReference>
<accession>A0A6J7NK10</accession>
<name>A0A6J7NK10_9ZZZZ</name>
<protein>
    <submittedName>
        <fullName evidence="4">Unannotated protein</fullName>
    </submittedName>
</protein>
<feature type="domain" description="Fibronectin type III-like" evidence="3">
    <location>
        <begin position="713"/>
        <end position="782"/>
    </location>
</feature>
<dbReference type="InterPro" id="IPR036881">
    <property type="entry name" value="Glyco_hydro_3_C_sf"/>
</dbReference>
<dbReference type="InterPro" id="IPR002772">
    <property type="entry name" value="Glyco_hydro_3_C"/>
</dbReference>
<dbReference type="InterPro" id="IPR036962">
    <property type="entry name" value="Glyco_hydro_3_N_sf"/>
</dbReference>
<dbReference type="Pfam" id="PF14310">
    <property type="entry name" value="Fn3-like"/>
    <property type="match status" value="1"/>
</dbReference>
<dbReference type="InterPro" id="IPR017853">
    <property type="entry name" value="GH"/>
</dbReference>
<dbReference type="Pfam" id="PF01915">
    <property type="entry name" value="Glyco_hydro_3_C"/>
    <property type="match status" value="1"/>
</dbReference>
<dbReference type="PANTHER" id="PTHR30620:SF123">
    <property type="entry name" value="BETA-XYLOSIDASE"/>
    <property type="match status" value="1"/>
</dbReference>
<sequence>MSADNDEHRTTQVVPSSAAYRDASLAIETRVDDLITWMTLSEKLAQLGGVWSSELLGNEGFSAQNSARLMPDGTGQITRIAASTGLRPQGIAALHNQIQEWLTSQTRLGIPAVVHEEAVAGFCARDAVQFPQAIGLGATWDPELVGQIATHIRGEMLAVGARQALAPVLDIARDPRWGRVEETYGEDPVLTAALGVAYVRGLQADADDAVGGTTRTHLHQGVIATAKHFLGYGLSDGGLNHGPVQLGDRELREVFAEPFAAVIREAHIASIMNSYASVDGLAPAGSRGLLTELLRDELAFAGSVVADYFSVDMLVTHHKVAPTKGVAAAKALLAGLDQELPTLDCYAQLPSLIQAGIVPEAVLDLSLRRILRQKFALGLFEQPLVDESTAAAAFGTPAGRSLARSAAQKSLVLLTNDGIIPLNPAALSSIAVIGPAADNPRLLEGDYHYPAHLELLFDSAENTAGSELAPHAAVSATGDFAPGPYLPEITTPLKGLQSALSATDVQVQFASGCDITGEDRSEFDAAVALAASSDVAVVCVGGRSGLTLDATVGEARDATDLGLTGMQLQLLEAVHATGTPTIAVVISGRVHTLAAVESASSATLLAWLPGCEGGSAIADVLLGTVAPSGRLPVSLPRSVGQLPVHYNHRSGGGKSNFWGEYTDSSTTALHPFGFGLSTSSFRYSDPVFSEGSTTESTVVQVTVTNTGQVDADEVVQCYVHDEVASVARPVRQLVGFARLTIAAGQARSLRFVIHPSRLAFYDEQMDFVCEPGAFRIELGGCAGHPELVTTCDLSGEVARYKQSEVIATVVELI</sequence>
<dbReference type="SUPFAM" id="SSF52279">
    <property type="entry name" value="Beta-D-glucan exohydrolase, C-terminal domain"/>
    <property type="match status" value="1"/>
</dbReference>
<organism evidence="4">
    <name type="scientific">freshwater metagenome</name>
    <dbReference type="NCBI Taxonomy" id="449393"/>
    <lineage>
        <taxon>unclassified sequences</taxon>
        <taxon>metagenomes</taxon>
        <taxon>ecological metagenomes</taxon>
    </lineage>
</organism>
<dbReference type="SMART" id="SM01217">
    <property type="entry name" value="Fn3_like"/>
    <property type="match status" value="1"/>
</dbReference>
<dbReference type="PRINTS" id="PR00133">
    <property type="entry name" value="GLHYDRLASE3"/>
</dbReference>
<evidence type="ECO:0000256" key="1">
    <source>
        <dbReference type="ARBA" id="ARBA00005336"/>
    </source>
</evidence>
<dbReference type="FunFam" id="2.60.40.10:FF:000495">
    <property type="entry name" value="Periplasmic beta-glucosidase"/>
    <property type="match status" value="1"/>
</dbReference>
<reference evidence="4" key="1">
    <citation type="submission" date="2020-05" db="EMBL/GenBank/DDBJ databases">
        <authorList>
            <person name="Chiriac C."/>
            <person name="Salcher M."/>
            <person name="Ghai R."/>
            <person name="Kavagutti S V."/>
        </authorList>
    </citation>
    <scope>NUCLEOTIDE SEQUENCE</scope>
</reference>